<dbReference type="NCBIfam" id="NF004584">
    <property type="entry name" value="PRK05928.2-1"/>
    <property type="match status" value="1"/>
</dbReference>
<dbReference type="CDD" id="cd06578">
    <property type="entry name" value="HemD"/>
    <property type="match status" value="1"/>
</dbReference>
<dbReference type="EMBL" id="CP016312">
    <property type="protein sequence ID" value="APD09919.1"/>
    <property type="molecule type" value="Genomic_DNA"/>
</dbReference>
<dbReference type="OrthoDB" id="9775656at2"/>
<dbReference type="PANTHER" id="PTHR40082">
    <property type="entry name" value="BLR5956 PROTEIN"/>
    <property type="match status" value="1"/>
</dbReference>
<name>A0A1J0LWU3_THEBO</name>
<protein>
    <submittedName>
        <fullName evidence="3">Uroporphyrinogen III methyltransferase</fullName>
    </submittedName>
    <submittedName>
        <fullName evidence="2">Uroporphyrinogen-III synthase</fullName>
    </submittedName>
</protein>
<keyword evidence="3" id="KW-0808">Transferase</keyword>
<proteinExistence type="predicted"/>
<dbReference type="Gene3D" id="3.40.50.10090">
    <property type="match status" value="2"/>
</dbReference>
<dbReference type="GO" id="GO:0006780">
    <property type="term" value="P:uroporphyrinogen III biosynthetic process"/>
    <property type="evidence" value="ECO:0007669"/>
    <property type="project" value="InterPro"/>
</dbReference>
<dbReference type="AlphaFoldDB" id="A0A1J0LWU3"/>
<evidence type="ECO:0000313" key="3">
    <source>
        <dbReference type="EMBL" id="BDG16764.1"/>
    </source>
</evidence>
<reference evidence="2" key="2">
    <citation type="journal article" date="2017" name="Stand. Genomic Sci.">
        <title>Complete genome sequence of Thermus brockianus GE-1 reveals key enzymes of xylan/xylose metabolism.</title>
        <authorList>
            <person name="Schaefers C."/>
            <person name="Blank S."/>
            <person name="Wiebusch S."/>
            <person name="Elleuche S."/>
            <person name="Antranikian G."/>
        </authorList>
    </citation>
    <scope>NUCLEOTIDE SEQUENCE</scope>
    <source>
        <strain evidence="2">GE-1</strain>
    </source>
</reference>
<evidence type="ECO:0000313" key="5">
    <source>
        <dbReference type="Proteomes" id="UP000831120"/>
    </source>
</evidence>
<dbReference type="GO" id="GO:0032259">
    <property type="term" value="P:methylation"/>
    <property type="evidence" value="ECO:0007669"/>
    <property type="project" value="UniProtKB-KW"/>
</dbReference>
<dbReference type="SUPFAM" id="SSF69618">
    <property type="entry name" value="HemD-like"/>
    <property type="match status" value="1"/>
</dbReference>
<organism evidence="2 4">
    <name type="scientific">Thermus brockianus</name>
    <dbReference type="NCBI Taxonomy" id="56956"/>
    <lineage>
        <taxon>Bacteria</taxon>
        <taxon>Thermotogati</taxon>
        <taxon>Deinococcota</taxon>
        <taxon>Deinococci</taxon>
        <taxon>Thermales</taxon>
        <taxon>Thermaceae</taxon>
        <taxon>Thermus</taxon>
    </lineage>
</organism>
<dbReference type="Proteomes" id="UP000182993">
    <property type="component" value="Chromosome"/>
</dbReference>
<evidence type="ECO:0000259" key="1">
    <source>
        <dbReference type="Pfam" id="PF02602"/>
    </source>
</evidence>
<keyword evidence="3" id="KW-0489">Methyltransferase</keyword>
<dbReference type="PANTHER" id="PTHR40082:SF1">
    <property type="entry name" value="BLR5956 PROTEIN"/>
    <property type="match status" value="1"/>
</dbReference>
<dbReference type="InterPro" id="IPR003754">
    <property type="entry name" value="4pyrrol_synth_uPrphyn_synth"/>
</dbReference>
<reference evidence="3 5" key="3">
    <citation type="journal article" date="2022" name="Microbiol. Resour. Announc.">
        <title>Complete Genome Sequences of Thermus Strains Isolated from Senami Hot Spring in Japan.</title>
        <authorList>
            <person name="Miyazaki K."/>
        </authorList>
    </citation>
    <scope>NUCLEOTIDE SEQUENCE [LARGE SCALE GENOMIC DNA]</scope>
    <source>
        <strain evidence="3 5">SNM4-1</strain>
    </source>
</reference>
<evidence type="ECO:0000313" key="4">
    <source>
        <dbReference type="Proteomes" id="UP000182993"/>
    </source>
</evidence>
<dbReference type="STRING" id="56956.A0O31_01828"/>
<reference evidence="4" key="1">
    <citation type="submission" date="2016-06" db="EMBL/GenBank/DDBJ databases">
        <title>Whole genome sequencing of Thermus brockianus strain GE-1.</title>
        <authorList>
            <person name="Schaefers C."/>
            <person name="Blank S."/>
            <person name="Wiebusch S."/>
            <person name="Elleuche S."/>
            <person name="Antranikian G."/>
        </authorList>
    </citation>
    <scope>NUCLEOTIDE SEQUENCE [LARGE SCALE GENOMIC DNA]</scope>
    <source>
        <strain evidence="4">GE-1</strain>
    </source>
</reference>
<sequence length="253" mass="27739">MRIAYAGLRRREEFKALAEKLGFTPLILPAQTTEKVPVPEYQDRLRELHQGVDLFLATTGVGVRDLLEGGRTLGLDLKGPLAEAHRLARGAKAARILREEGLSPHAMGDGTSPSLIPLLPEGPGKAALQLYGKPLPLLEGALREKGYEVLSLMPYQHLPNPEGIRALEAAIRERAVEAVAFVAAIQVEFLFEGARNPHALREALNTQVKAVAVGRVTADTLREWGVRPFYVDETERLGSMLQGFKKALFQEVP</sequence>
<dbReference type="EMBL" id="AP025593">
    <property type="protein sequence ID" value="BDG16764.1"/>
    <property type="molecule type" value="Genomic_DNA"/>
</dbReference>
<dbReference type="RefSeq" id="WP_071677554.1">
    <property type="nucleotide sequence ID" value="NZ_AP025593.1"/>
</dbReference>
<dbReference type="Proteomes" id="UP000831120">
    <property type="component" value="Chromosome"/>
</dbReference>
<dbReference type="KEGG" id="tbc:A0O31_01828"/>
<gene>
    <name evidence="2" type="primary">hemD</name>
    <name evidence="2" type="ORF">A0O31_01828</name>
    <name evidence="3" type="ORF">TbrSNM41_14980</name>
</gene>
<dbReference type="GO" id="GO:0004852">
    <property type="term" value="F:uroporphyrinogen-III synthase activity"/>
    <property type="evidence" value="ECO:0007669"/>
    <property type="project" value="InterPro"/>
</dbReference>
<keyword evidence="5" id="KW-1185">Reference proteome</keyword>
<dbReference type="Pfam" id="PF02602">
    <property type="entry name" value="HEM4"/>
    <property type="match status" value="1"/>
</dbReference>
<accession>A0A1J0LWU3</accession>
<dbReference type="GO" id="GO:0008168">
    <property type="term" value="F:methyltransferase activity"/>
    <property type="evidence" value="ECO:0007669"/>
    <property type="project" value="UniProtKB-KW"/>
</dbReference>
<dbReference type="InterPro" id="IPR039793">
    <property type="entry name" value="UROS/Hem4"/>
</dbReference>
<evidence type="ECO:0000313" key="2">
    <source>
        <dbReference type="EMBL" id="APD09919.1"/>
    </source>
</evidence>
<feature type="domain" description="Tetrapyrrole biosynthesis uroporphyrinogen III synthase" evidence="1">
    <location>
        <begin position="13"/>
        <end position="242"/>
    </location>
</feature>
<dbReference type="InterPro" id="IPR036108">
    <property type="entry name" value="4pyrrol_syn_uPrphyn_synt_sf"/>
</dbReference>